<feature type="region of interest" description="Disordered" evidence="1">
    <location>
        <begin position="95"/>
        <end position="118"/>
    </location>
</feature>
<sequence length="118" mass="13253">MPRLRRMGNAGGRVGTKRFFVKNYRYALVRKRKKPTLIASRDKGGTGTPHRHERRGIKPRTGRWIGAGLIGADRGGTGNWKIHTRIANHSEAIGDKNPIRLGRGECTAAETESRPHRY</sequence>
<evidence type="ECO:0000313" key="2">
    <source>
        <dbReference type="EMBL" id="MPM82702.1"/>
    </source>
</evidence>
<feature type="region of interest" description="Disordered" evidence="1">
    <location>
        <begin position="35"/>
        <end position="61"/>
    </location>
</feature>
<evidence type="ECO:0000256" key="1">
    <source>
        <dbReference type="SAM" id="MobiDB-lite"/>
    </source>
</evidence>
<protein>
    <submittedName>
        <fullName evidence="2">Uncharacterized protein</fullName>
    </submittedName>
</protein>
<accession>A0A645D1V2</accession>
<gene>
    <name evidence="2" type="ORF">SDC9_129764</name>
</gene>
<organism evidence="2">
    <name type="scientific">bioreactor metagenome</name>
    <dbReference type="NCBI Taxonomy" id="1076179"/>
    <lineage>
        <taxon>unclassified sequences</taxon>
        <taxon>metagenomes</taxon>
        <taxon>ecological metagenomes</taxon>
    </lineage>
</organism>
<proteinExistence type="predicted"/>
<reference evidence="2" key="1">
    <citation type="submission" date="2019-08" db="EMBL/GenBank/DDBJ databases">
        <authorList>
            <person name="Kucharzyk K."/>
            <person name="Murdoch R.W."/>
            <person name="Higgins S."/>
            <person name="Loffler F."/>
        </authorList>
    </citation>
    <scope>NUCLEOTIDE SEQUENCE</scope>
</reference>
<comment type="caution">
    <text evidence="2">The sequence shown here is derived from an EMBL/GenBank/DDBJ whole genome shotgun (WGS) entry which is preliminary data.</text>
</comment>
<dbReference type="AlphaFoldDB" id="A0A645D1V2"/>
<feature type="compositionally biased region" description="Basic residues" evidence="1">
    <location>
        <begin position="49"/>
        <end position="61"/>
    </location>
</feature>
<name>A0A645D1V2_9ZZZZ</name>
<dbReference type="EMBL" id="VSSQ01031704">
    <property type="protein sequence ID" value="MPM82702.1"/>
    <property type="molecule type" value="Genomic_DNA"/>
</dbReference>